<dbReference type="InterPro" id="IPR003593">
    <property type="entry name" value="AAA+_ATPase"/>
</dbReference>
<dbReference type="InterPro" id="IPR003439">
    <property type="entry name" value="ABC_transporter-like_ATP-bd"/>
</dbReference>
<dbReference type="InterPro" id="IPR027417">
    <property type="entry name" value="P-loop_NTPase"/>
</dbReference>
<dbReference type="InterPro" id="IPR039421">
    <property type="entry name" value="Type_1_exporter"/>
</dbReference>
<dbReference type="GO" id="GO:0005886">
    <property type="term" value="C:plasma membrane"/>
    <property type="evidence" value="ECO:0007669"/>
    <property type="project" value="UniProtKB-SubCell"/>
</dbReference>
<keyword evidence="10" id="KW-1185">Reference proteome</keyword>
<keyword evidence="5 7" id="KW-1133">Transmembrane helix</keyword>
<feature type="transmembrane region" description="Helical" evidence="7">
    <location>
        <begin position="254"/>
        <end position="275"/>
    </location>
</feature>
<gene>
    <name evidence="9" type="ORF">KEG57_31170</name>
</gene>
<dbReference type="Gene3D" id="3.40.50.300">
    <property type="entry name" value="P-loop containing nucleotide triphosphate hydrolases"/>
    <property type="match status" value="1"/>
</dbReference>
<comment type="subcellular location">
    <subcellularLocation>
        <location evidence="1">Cell membrane</location>
        <topology evidence="1">Multi-pass membrane protein</topology>
    </subcellularLocation>
</comment>
<evidence type="ECO:0000256" key="6">
    <source>
        <dbReference type="ARBA" id="ARBA00023136"/>
    </source>
</evidence>
<keyword evidence="3" id="KW-0547">Nucleotide-binding</keyword>
<feature type="domain" description="ABC transporter" evidence="8">
    <location>
        <begin position="313"/>
        <end position="530"/>
    </location>
</feature>
<feature type="transmembrane region" description="Helical" evidence="7">
    <location>
        <begin position="104"/>
        <end position="127"/>
    </location>
</feature>
<dbReference type="GO" id="GO:0042626">
    <property type="term" value="F:ATPase-coupled transmembrane transporter activity"/>
    <property type="evidence" value="ECO:0007669"/>
    <property type="project" value="TreeGrafter"/>
</dbReference>
<keyword evidence="2 7" id="KW-0812">Transmembrane</keyword>
<feature type="transmembrane region" description="Helical" evidence="7">
    <location>
        <begin position="134"/>
        <end position="153"/>
    </location>
</feature>
<comment type="caution">
    <text evidence="9">The sequence shown here is derived from an EMBL/GenBank/DDBJ whole genome shotgun (WGS) entry which is preliminary data.</text>
</comment>
<dbReference type="SUPFAM" id="SSF52540">
    <property type="entry name" value="P-loop containing nucleoside triphosphate hydrolases"/>
    <property type="match status" value="1"/>
</dbReference>
<keyword evidence="6 7" id="KW-0472">Membrane</keyword>
<dbReference type="RefSeq" id="WP_272422803.1">
    <property type="nucleotide sequence ID" value="NZ_JAGTJJ010000025.1"/>
</dbReference>
<evidence type="ECO:0000256" key="1">
    <source>
        <dbReference type="ARBA" id="ARBA00004651"/>
    </source>
</evidence>
<reference evidence="9 10" key="1">
    <citation type="submission" date="2021-04" db="EMBL/GenBank/DDBJ databases">
        <title>Genome analysis of Polyangium sp.</title>
        <authorList>
            <person name="Li Y."/>
            <person name="Wang J."/>
        </authorList>
    </citation>
    <scope>NUCLEOTIDE SEQUENCE [LARGE SCALE GENOMIC DNA]</scope>
    <source>
        <strain evidence="9 10">SDU14</strain>
    </source>
</reference>
<evidence type="ECO:0000256" key="4">
    <source>
        <dbReference type="ARBA" id="ARBA00022840"/>
    </source>
</evidence>
<protein>
    <submittedName>
        <fullName evidence="9">ABC transporter ATP-binding protein</fullName>
    </submittedName>
</protein>
<dbReference type="EMBL" id="JAGTJJ010000025">
    <property type="protein sequence ID" value="MDC3984982.1"/>
    <property type="molecule type" value="Genomic_DNA"/>
</dbReference>
<evidence type="ECO:0000313" key="10">
    <source>
        <dbReference type="Proteomes" id="UP001151081"/>
    </source>
</evidence>
<dbReference type="PANTHER" id="PTHR24221:SF654">
    <property type="entry name" value="ATP-BINDING CASSETTE SUB-FAMILY B MEMBER 6"/>
    <property type="match status" value="1"/>
</dbReference>
<dbReference type="PANTHER" id="PTHR24221">
    <property type="entry name" value="ATP-BINDING CASSETTE SUB-FAMILY B"/>
    <property type="match status" value="1"/>
</dbReference>
<evidence type="ECO:0000313" key="9">
    <source>
        <dbReference type="EMBL" id="MDC3984982.1"/>
    </source>
</evidence>
<dbReference type="PROSITE" id="PS51257">
    <property type="entry name" value="PROKAR_LIPOPROTEIN"/>
    <property type="match status" value="1"/>
</dbReference>
<feature type="transmembrane region" description="Helical" evidence="7">
    <location>
        <begin position="217"/>
        <end position="242"/>
    </location>
</feature>
<dbReference type="InterPro" id="IPR036640">
    <property type="entry name" value="ABC1_TM_sf"/>
</dbReference>
<organism evidence="9 10">
    <name type="scientific">Polyangium jinanense</name>
    <dbReference type="NCBI Taxonomy" id="2829994"/>
    <lineage>
        <taxon>Bacteria</taxon>
        <taxon>Pseudomonadati</taxon>
        <taxon>Myxococcota</taxon>
        <taxon>Polyangia</taxon>
        <taxon>Polyangiales</taxon>
        <taxon>Polyangiaceae</taxon>
        <taxon>Polyangium</taxon>
    </lineage>
</organism>
<keyword evidence="4 9" id="KW-0067">ATP-binding</keyword>
<accession>A0A9X4AW37</accession>
<proteinExistence type="predicted"/>
<dbReference type="Proteomes" id="UP001151081">
    <property type="component" value="Unassembled WGS sequence"/>
</dbReference>
<name>A0A9X4AW37_9BACT</name>
<dbReference type="SUPFAM" id="SSF90123">
    <property type="entry name" value="ABC transporter transmembrane region"/>
    <property type="match status" value="1"/>
</dbReference>
<evidence type="ECO:0000259" key="8">
    <source>
        <dbReference type="PROSITE" id="PS50893"/>
    </source>
</evidence>
<dbReference type="Pfam" id="PF00005">
    <property type="entry name" value="ABC_tran"/>
    <property type="match status" value="1"/>
</dbReference>
<dbReference type="GO" id="GO:0005524">
    <property type="term" value="F:ATP binding"/>
    <property type="evidence" value="ECO:0007669"/>
    <property type="project" value="UniProtKB-KW"/>
</dbReference>
<dbReference type="SMART" id="SM00382">
    <property type="entry name" value="AAA"/>
    <property type="match status" value="1"/>
</dbReference>
<dbReference type="AlphaFoldDB" id="A0A9X4AW37"/>
<dbReference type="PROSITE" id="PS50893">
    <property type="entry name" value="ABC_TRANSPORTER_2"/>
    <property type="match status" value="1"/>
</dbReference>
<evidence type="ECO:0000256" key="2">
    <source>
        <dbReference type="ARBA" id="ARBA00022692"/>
    </source>
</evidence>
<feature type="transmembrane region" description="Helical" evidence="7">
    <location>
        <begin position="39"/>
        <end position="56"/>
    </location>
</feature>
<evidence type="ECO:0000256" key="3">
    <source>
        <dbReference type="ARBA" id="ARBA00022741"/>
    </source>
</evidence>
<sequence length="530" mass="54459">MLLRGAGPSLGVVAAAACAQRVALPLAALWLGDRGPRDALLLLAVAAALSFVRARAADALAREVRLRVVDLFVAPLERGAVVAMPPPEVTSARLSTALPVLVSWAVEGVAILLAGAIAVPVVTALLVSALGASALAPLAFAGVTGGLVTILGAKRVEAAWDVVFERARVLLAQASAGFAGAAELVAHGRARAFADELRAEVSAWSSAELLARATSAIAGWGALLATIAAALGAAELFGVKAFEAGEGRDVHRSLLLVLAAIPTLQMTIAGLGNFVHARGELASLGDMRALGDAEVRPAAVDASARVLDARAEIRLDGVGYAYPPREGAFASKTPALRDVSLVLPAGESLAVLGPNGAGKTTLLYLVLGLVRPDEGRVLIGGEEPPGPGHARFGDRVAFVSQAPFEPPDATIAASLRAFDADAPDSRLASALDEVGLWDVLRARAGSDAAALELRLGSLSRGQARRVMLARALVREAELVVLDEPEAHLDAASVTELAGLLRRLATRRRVIAAIHDPAVLGFANHVLRLSA</sequence>
<evidence type="ECO:0000256" key="7">
    <source>
        <dbReference type="SAM" id="Phobius"/>
    </source>
</evidence>
<dbReference type="GO" id="GO:0016887">
    <property type="term" value="F:ATP hydrolysis activity"/>
    <property type="evidence" value="ECO:0007669"/>
    <property type="project" value="InterPro"/>
</dbReference>
<evidence type="ECO:0000256" key="5">
    <source>
        <dbReference type="ARBA" id="ARBA00022989"/>
    </source>
</evidence>